<dbReference type="GO" id="GO:0043908">
    <property type="term" value="F:Ser(Gly)-tRNA(Ala) hydrolase activity"/>
    <property type="evidence" value="ECO:0007669"/>
    <property type="project" value="UniProtKB-UniRule"/>
</dbReference>
<evidence type="ECO:0000256" key="1">
    <source>
        <dbReference type="ARBA" id="ARBA00009673"/>
    </source>
</evidence>
<evidence type="ECO:0000313" key="3">
    <source>
        <dbReference type="EMBL" id="TWT83074.1"/>
    </source>
</evidence>
<comment type="catalytic activity">
    <reaction evidence="2">
        <text>a D-aminoacyl-tRNA + H2O = a tRNA + a D-alpha-amino acid + H(+)</text>
        <dbReference type="Rhea" id="RHEA:13953"/>
        <dbReference type="Rhea" id="RHEA-COMP:10123"/>
        <dbReference type="Rhea" id="RHEA-COMP:10124"/>
        <dbReference type="ChEBI" id="CHEBI:15377"/>
        <dbReference type="ChEBI" id="CHEBI:15378"/>
        <dbReference type="ChEBI" id="CHEBI:59871"/>
        <dbReference type="ChEBI" id="CHEBI:78442"/>
        <dbReference type="ChEBI" id="CHEBI:79333"/>
        <dbReference type="EC" id="3.1.1.96"/>
    </reaction>
</comment>
<dbReference type="InterPro" id="IPR003732">
    <property type="entry name" value="Daa-tRNA_deacyls_DTD"/>
</dbReference>
<evidence type="ECO:0000256" key="2">
    <source>
        <dbReference type="HAMAP-Rule" id="MF_00518"/>
    </source>
</evidence>
<dbReference type="GO" id="GO:0019478">
    <property type="term" value="P:D-amino acid catabolic process"/>
    <property type="evidence" value="ECO:0007669"/>
    <property type="project" value="UniProtKB-UniRule"/>
</dbReference>
<keyword evidence="4" id="KW-1185">Reference proteome</keyword>
<dbReference type="GO" id="GO:0106026">
    <property type="term" value="F:Gly-tRNA(Ala) deacylase activity"/>
    <property type="evidence" value="ECO:0007669"/>
    <property type="project" value="UniProtKB-UniRule"/>
</dbReference>
<comment type="domain">
    <text evidence="2">A Gly-cisPro motif from one monomer fits into the active site of the other monomer to allow specific chiral rejection of L-amino acids.</text>
</comment>
<dbReference type="EMBL" id="SJPJ01000001">
    <property type="protein sequence ID" value="TWT83074.1"/>
    <property type="molecule type" value="Genomic_DNA"/>
</dbReference>
<keyword evidence="2 3" id="KW-0378">Hydrolase</keyword>
<protein>
    <recommendedName>
        <fullName evidence="2">D-aminoacyl-tRNA deacylase</fullName>
        <shortName evidence="2">DTD</shortName>
        <ecNumber evidence="2">3.1.1.96</ecNumber>
    </recommendedName>
    <alternativeName>
        <fullName evidence="2">Gly-tRNA(Ala) deacylase</fullName>
        <ecNumber evidence="2">3.1.1.-</ecNumber>
    </alternativeName>
</protein>
<dbReference type="EC" id="3.1.1.96" evidence="2"/>
<dbReference type="GO" id="GO:0005737">
    <property type="term" value="C:cytoplasm"/>
    <property type="evidence" value="ECO:0007669"/>
    <property type="project" value="UniProtKB-SubCell"/>
</dbReference>
<dbReference type="FunFam" id="3.50.80.10:FF:000001">
    <property type="entry name" value="D-aminoacyl-tRNA deacylase"/>
    <property type="match status" value="1"/>
</dbReference>
<dbReference type="InterPro" id="IPR023509">
    <property type="entry name" value="DTD-like_sf"/>
</dbReference>
<name>A0A5C5Z706_9BACT</name>
<dbReference type="SUPFAM" id="SSF69500">
    <property type="entry name" value="DTD-like"/>
    <property type="match status" value="1"/>
</dbReference>
<dbReference type="Gene3D" id="3.50.80.10">
    <property type="entry name" value="D-tyrosyl-tRNA(Tyr) deacylase"/>
    <property type="match status" value="1"/>
</dbReference>
<dbReference type="GO" id="GO:0051500">
    <property type="term" value="F:D-tyrosyl-tRNA(Tyr) deacylase activity"/>
    <property type="evidence" value="ECO:0007669"/>
    <property type="project" value="TreeGrafter"/>
</dbReference>
<keyword evidence="2" id="KW-0963">Cytoplasm</keyword>
<comment type="caution">
    <text evidence="3">The sequence shown here is derived from an EMBL/GenBank/DDBJ whole genome shotgun (WGS) entry which is preliminary data.</text>
</comment>
<dbReference type="PANTHER" id="PTHR10472:SF5">
    <property type="entry name" value="D-AMINOACYL-TRNA DEACYLASE 1"/>
    <property type="match status" value="1"/>
</dbReference>
<evidence type="ECO:0000313" key="4">
    <source>
        <dbReference type="Proteomes" id="UP000315010"/>
    </source>
</evidence>
<comment type="similarity">
    <text evidence="1 2">Belongs to the DTD family.</text>
</comment>
<keyword evidence="2" id="KW-0820">tRNA-binding</keyword>
<comment type="subcellular location">
    <subcellularLocation>
        <location evidence="2">Cytoplasm</location>
    </subcellularLocation>
</comment>
<dbReference type="GO" id="GO:0000049">
    <property type="term" value="F:tRNA binding"/>
    <property type="evidence" value="ECO:0007669"/>
    <property type="project" value="UniProtKB-UniRule"/>
</dbReference>
<dbReference type="PANTHER" id="PTHR10472">
    <property type="entry name" value="D-TYROSYL-TRNA TYR DEACYLASE"/>
    <property type="match status" value="1"/>
</dbReference>
<gene>
    <name evidence="2 3" type="primary">dtd</name>
    <name evidence="3" type="ORF">CA13_45370</name>
</gene>
<comment type="function">
    <text evidence="2">An aminoacyl-tRNA editing enzyme that deacylates mischarged D-aminoacyl-tRNAs. Also deacylates mischarged glycyl-tRNA(Ala), protecting cells against glycine mischarging by AlaRS. Acts via tRNA-based rather than protein-based catalysis; rejects L-amino acids rather than detecting D-amino acids in the active site. By recycling D-aminoacyl-tRNA to D-amino acids and free tRNA molecules, this enzyme counteracts the toxicity associated with the formation of D-aminoacyl-tRNA entities in vivo and helps enforce protein L-homochirality.</text>
</comment>
<dbReference type="Proteomes" id="UP000315010">
    <property type="component" value="Unassembled WGS sequence"/>
</dbReference>
<dbReference type="NCBIfam" id="TIGR00256">
    <property type="entry name" value="D-aminoacyl-tRNA deacylase"/>
    <property type="match status" value="1"/>
</dbReference>
<dbReference type="EC" id="3.1.1.-" evidence="2"/>
<dbReference type="AlphaFoldDB" id="A0A5C5Z706"/>
<comment type="subunit">
    <text evidence="2">Homodimer.</text>
</comment>
<feature type="short sequence motif" description="Gly-cisPro motif, important for rejection of L-amino acids" evidence="2">
    <location>
        <begin position="157"/>
        <end position="158"/>
    </location>
</feature>
<proteinExistence type="inferred from homology"/>
<sequence length="167" mass="18502">MRLRFVFGEKQEYPKQRESAVRIVIQRVTEAKVEVQGRAVGKIDRGVMVLVGVGHGDTEVEAKWLAEKTSQLRIFPDDEGKMNRSLLDVDGSVLAISQFTLLGDCRKGRRPGFTDAAAPEIADQVYEAYMAFLRDAGLHVEKGIFAADMQVSLVNDGPVTLVIDRLP</sequence>
<organism evidence="3 4">
    <name type="scientific">Novipirellula herctigrandis</name>
    <dbReference type="NCBI Taxonomy" id="2527986"/>
    <lineage>
        <taxon>Bacteria</taxon>
        <taxon>Pseudomonadati</taxon>
        <taxon>Planctomycetota</taxon>
        <taxon>Planctomycetia</taxon>
        <taxon>Pirellulales</taxon>
        <taxon>Pirellulaceae</taxon>
        <taxon>Novipirellula</taxon>
    </lineage>
</organism>
<dbReference type="CDD" id="cd00563">
    <property type="entry name" value="Dtyr_deacylase"/>
    <property type="match status" value="1"/>
</dbReference>
<reference evidence="3 4" key="1">
    <citation type="submission" date="2019-02" db="EMBL/GenBank/DDBJ databases">
        <title>Deep-cultivation of Planctomycetes and their phenomic and genomic characterization uncovers novel biology.</title>
        <authorList>
            <person name="Wiegand S."/>
            <person name="Jogler M."/>
            <person name="Boedeker C."/>
            <person name="Pinto D."/>
            <person name="Vollmers J."/>
            <person name="Rivas-Marin E."/>
            <person name="Kohn T."/>
            <person name="Peeters S.H."/>
            <person name="Heuer A."/>
            <person name="Rast P."/>
            <person name="Oberbeckmann S."/>
            <person name="Bunk B."/>
            <person name="Jeske O."/>
            <person name="Meyerdierks A."/>
            <person name="Storesund J.E."/>
            <person name="Kallscheuer N."/>
            <person name="Luecker S."/>
            <person name="Lage O.M."/>
            <person name="Pohl T."/>
            <person name="Merkel B.J."/>
            <person name="Hornburger P."/>
            <person name="Mueller R.-W."/>
            <person name="Bruemmer F."/>
            <person name="Labrenz M."/>
            <person name="Spormann A.M."/>
            <person name="Op Den Camp H."/>
            <person name="Overmann J."/>
            <person name="Amann R."/>
            <person name="Jetten M.S.M."/>
            <person name="Mascher T."/>
            <person name="Medema M.H."/>
            <person name="Devos D.P."/>
            <person name="Kaster A.-K."/>
            <person name="Ovreas L."/>
            <person name="Rohde M."/>
            <person name="Galperin M.Y."/>
            <person name="Jogler C."/>
        </authorList>
    </citation>
    <scope>NUCLEOTIDE SEQUENCE [LARGE SCALE GENOMIC DNA]</scope>
    <source>
        <strain evidence="3 4">CA13</strain>
    </source>
</reference>
<dbReference type="HAMAP" id="MF_00518">
    <property type="entry name" value="Deacylase_Dtd"/>
    <property type="match status" value="1"/>
</dbReference>
<comment type="catalytic activity">
    <reaction evidence="2">
        <text>glycyl-tRNA(Ala) + H2O = tRNA(Ala) + glycine + H(+)</text>
        <dbReference type="Rhea" id="RHEA:53744"/>
        <dbReference type="Rhea" id="RHEA-COMP:9657"/>
        <dbReference type="Rhea" id="RHEA-COMP:13640"/>
        <dbReference type="ChEBI" id="CHEBI:15377"/>
        <dbReference type="ChEBI" id="CHEBI:15378"/>
        <dbReference type="ChEBI" id="CHEBI:57305"/>
        <dbReference type="ChEBI" id="CHEBI:78442"/>
        <dbReference type="ChEBI" id="CHEBI:78522"/>
    </reaction>
</comment>
<accession>A0A5C5Z706</accession>
<keyword evidence="2" id="KW-0694">RNA-binding</keyword>
<dbReference type="Pfam" id="PF02580">
    <property type="entry name" value="Tyr_Deacylase"/>
    <property type="match status" value="1"/>
</dbReference>